<accession>A0A8D9DVQ1</accession>
<evidence type="ECO:0000313" key="1">
    <source>
        <dbReference type="EMBL" id="CAG6729015.1"/>
    </source>
</evidence>
<reference evidence="1" key="1">
    <citation type="submission" date="2021-05" db="EMBL/GenBank/DDBJ databases">
        <authorList>
            <person name="Alioto T."/>
            <person name="Alioto T."/>
            <person name="Gomez Garrido J."/>
        </authorList>
    </citation>
    <scope>NUCLEOTIDE SEQUENCE</scope>
</reference>
<proteinExistence type="predicted"/>
<name>A0A8D9DVQ1_9HEMI</name>
<protein>
    <submittedName>
        <fullName evidence="1">Uncharacterized protein</fullName>
    </submittedName>
</protein>
<sequence length="118" mass="13625">MRFGPHKAKIYPGETLPHKHLLTIPLVGGPWEIPFHHCAGVCLNLGMSYADDRKGSLLFLFSKMFSFLIQPDIQNTLSSRSFDKSVEEINTNIQKFTFKSWYSNIEMDPKRNHKNTLK</sequence>
<dbReference type="EMBL" id="HBUF01377661">
    <property type="protein sequence ID" value="CAG6729015.1"/>
    <property type="molecule type" value="Transcribed_RNA"/>
</dbReference>
<organism evidence="1">
    <name type="scientific">Cacopsylla melanoneura</name>
    <dbReference type="NCBI Taxonomy" id="428564"/>
    <lineage>
        <taxon>Eukaryota</taxon>
        <taxon>Metazoa</taxon>
        <taxon>Ecdysozoa</taxon>
        <taxon>Arthropoda</taxon>
        <taxon>Hexapoda</taxon>
        <taxon>Insecta</taxon>
        <taxon>Pterygota</taxon>
        <taxon>Neoptera</taxon>
        <taxon>Paraneoptera</taxon>
        <taxon>Hemiptera</taxon>
        <taxon>Sternorrhyncha</taxon>
        <taxon>Psylloidea</taxon>
        <taxon>Psyllidae</taxon>
        <taxon>Psyllinae</taxon>
        <taxon>Cacopsylla</taxon>
    </lineage>
</organism>
<dbReference type="AlphaFoldDB" id="A0A8D9DVQ1"/>